<dbReference type="EMBL" id="BARW01011631">
    <property type="protein sequence ID" value="GAI74901.1"/>
    <property type="molecule type" value="Genomic_DNA"/>
</dbReference>
<feature type="non-terminal residue" evidence="2">
    <location>
        <position position="235"/>
    </location>
</feature>
<keyword evidence="1" id="KW-0472">Membrane</keyword>
<sequence length="235" mass="25702">LYIIPFITPFTPTKDNADRMPIQGRHTTKSYGIVLDFFITIFSVIFDAAAVAFEAIIKIIEIVGDVLGKIIEVVIEFGAWVAEQAAKAALLILIYAMHAIHLAVAAVVVGLMSGVFSIISLFLDVTISSSLDSIQVQGAISFSLGYEEGKIYNSYLDKNIPTIESSFSSNDFSFSILSYYFDTDIDIDDFPGDFWNHLSSGDALDKILMIMNSMATTMKVCGIGFNAIAYTLGVR</sequence>
<evidence type="ECO:0000313" key="2">
    <source>
        <dbReference type="EMBL" id="GAI74901.1"/>
    </source>
</evidence>
<accession>X1S714</accession>
<feature type="transmembrane region" description="Helical" evidence="1">
    <location>
        <begin position="102"/>
        <end position="123"/>
    </location>
</feature>
<protein>
    <submittedName>
        <fullName evidence="2">Uncharacterized protein</fullName>
    </submittedName>
</protein>
<comment type="caution">
    <text evidence="2">The sequence shown here is derived from an EMBL/GenBank/DDBJ whole genome shotgun (WGS) entry which is preliminary data.</text>
</comment>
<feature type="non-terminal residue" evidence="2">
    <location>
        <position position="1"/>
    </location>
</feature>
<gene>
    <name evidence="2" type="ORF">S12H4_22340</name>
</gene>
<proteinExistence type="predicted"/>
<name>X1S714_9ZZZZ</name>
<feature type="transmembrane region" description="Helical" evidence="1">
    <location>
        <begin position="33"/>
        <end position="57"/>
    </location>
</feature>
<keyword evidence="1" id="KW-0812">Transmembrane</keyword>
<evidence type="ECO:0000256" key="1">
    <source>
        <dbReference type="SAM" id="Phobius"/>
    </source>
</evidence>
<keyword evidence="1" id="KW-1133">Transmembrane helix</keyword>
<reference evidence="2" key="1">
    <citation type="journal article" date="2014" name="Front. Microbiol.">
        <title>High frequency of phylogenetically diverse reductive dehalogenase-homologous genes in deep subseafloor sedimentary metagenomes.</title>
        <authorList>
            <person name="Kawai M."/>
            <person name="Futagami T."/>
            <person name="Toyoda A."/>
            <person name="Takaki Y."/>
            <person name="Nishi S."/>
            <person name="Hori S."/>
            <person name="Arai W."/>
            <person name="Tsubouchi T."/>
            <person name="Morono Y."/>
            <person name="Uchiyama I."/>
            <person name="Ito T."/>
            <person name="Fujiyama A."/>
            <person name="Inagaki F."/>
            <person name="Takami H."/>
        </authorList>
    </citation>
    <scope>NUCLEOTIDE SEQUENCE</scope>
    <source>
        <strain evidence="2">Expedition CK06-06</strain>
    </source>
</reference>
<dbReference type="AlphaFoldDB" id="X1S714"/>
<organism evidence="2">
    <name type="scientific">marine sediment metagenome</name>
    <dbReference type="NCBI Taxonomy" id="412755"/>
    <lineage>
        <taxon>unclassified sequences</taxon>
        <taxon>metagenomes</taxon>
        <taxon>ecological metagenomes</taxon>
    </lineage>
</organism>